<dbReference type="STRING" id="104623.Ser39006_02771"/>
<dbReference type="Pfam" id="PF11185">
    <property type="entry name" value="DUF2971"/>
    <property type="match status" value="1"/>
</dbReference>
<dbReference type="EMBL" id="CP025084">
    <property type="protein sequence ID" value="AUH05054.1"/>
    <property type="molecule type" value="Genomic_DNA"/>
</dbReference>
<evidence type="ECO:0000313" key="2">
    <source>
        <dbReference type="EMBL" id="AUH05054.1"/>
    </source>
</evidence>
<keyword evidence="3" id="KW-1185">Reference proteome</keyword>
<gene>
    <name evidence="1" type="ORF">CWC46_13530</name>
    <name evidence="2" type="ORF">Ser39006_013535</name>
</gene>
<dbReference type="Proteomes" id="UP000233778">
    <property type="component" value="Chromosome"/>
</dbReference>
<dbReference type="InterPro" id="IPR021352">
    <property type="entry name" value="DUF2971"/>
</dbReference>
<dbReference type="EMBL" id="CP025085">
    <property type="protein sequence ID" value="AUH00733.1"/>
    <property type="molecule type" value="Genomic_DNA"/>
</dbReference>
<reference evidence="2" key="4">
    <citation type="submission" date="2017-11" db="EMBL/GenBank/DDBJ databases">
        <title>Complete genome sequence of Serratia sp. ATCC 39006.</title>
        <authorList>
            <person name="Hampton H.G."/>
            <person name="Jackson S.A."/>
            <person name="Jauregui R."/>
            <person name="Poulter G.T.M."/>
            <person name="Salmond G.P.C."/>
            <person name="Fineran P.C."/>
        </authorList>
    </citation>
    <scope>NUCLEOTIDE SEQUENCE</scope>
    <source>
        <strain evidence="2">ATCC 39006</strain>
    </source>
</reference>
<organism evidence="2 3">
    <name type="scientific">Serratia sp. (strain ATCC 39006)</name>
    <name type="common">Prodigiosinella confusarubida</name>
    <dbReference type="NCBI Taxonomy" id="104623"/>
    <lineage>
        <taxon>Bacteria</taxon>
        <taxon>Pseudomonadati</taxon>
        <taxon>Pseudomonadota</taxon>
        <taxon>Gammaproteobacteria</taxon>
        <taxon>Enterobacterales</taxon>
        <taxon>Pectobacteriaceae</taxon>
        <taxon>Prodigiosinella</taxon>
    </lineage>
</organism>
<dbReference type="Proteomes" id="UP000017700">
    <property type="component" value="Chromosome"/>
</dbReference>
<dbReference type="AlphaFoldDB" id="A0A2I5T827"/>
<sequence length="231" mass="26678">MSGCISMSTTKESIYMWSHYADNHKGVLLEFTFDEGDPKSLFFGMGNVFENSHIKSPSGFQCGPVEYQSSRVISKSSNKLNDIISKSYFIKSHNWDKENEYRFILPFAEYWEILFTSKGLKKALHNIKFEGFEQRFINENSNDKYPFKINGLSLSFLLGNNHITTLSDIWENEGDDCIFVVRVNYDKLTGIYFGCKSNISGNSYIPENFFTNSMAQYMGFTKHLLMMMSLN</sequence>
<evidence type="ECO:0000313" key="1">
    <source>
        <dbReference type="EMBL" id="AUH00733.1"/>
    </source>
</evidence>
<evidence type="ECO:0000313" key="3">
    <source>
        <dbReference type="Proteomes" id="UP000017700"/>
    </source>
</evidence>
<dbReference type="KEGG" id="sera:Ser39006_013535"/>
<reference evidence="1 4" key="3">
    <citation type="submission" date="2017-11" db="EMBL/GenBank/DDBJ databases">
        <title>Complete genome sequence of Serratia sp. ATCC 39006 LacA.</title>
        <authorList>
            <person name="Hampton H.G."/>
            <person name="Jackson S.A."/>
            <person name="Jauregui R."/>
            <person name="Poulter G.T.M."/>
            <person name="Salmond G.P.C."/>
            <person name="Fineran P.C."/>
        </authorList>
    </citation>
    <scope>NUCLEOTIDE SEQUENCE [LARGE SCALE GENOMIC DNA]</scope>
    <source>
        <strain evidence="1 4">ATCC 39006</strain>
    </source>
</reference>
<proteinExistence type="predicted"/>
<protein>
    <submittedName>
        <fullName evidence="2">DUF2971 domain-containing protein</fullName>
    </submittedName>
</protein>
<dbReference type="KEGG" id="serq:CWC46_13530"/>
<reference evidence="2 3" key="1">
    <citation type="journal article" date="2013" name="Genome Announc.">
        <title>Draft genome sequence of Serratia sp. strain ATCC 39006, a model bacterium for analysis of the biosynthesis and regulation of prodigiosin, a carbapenem, and gas vesicles.</title>
        <authorList>
            <person name="Fineran P.C."/>
            <person name="Iglesias Cans M.C."/>
            <person name="Ramsay J.P."/>
            <person name="Wilf N.M."/>
            <person name="Cossyleon D."/>
            <person name="McNeil M.B."/>
            <person name="Williamson N.R."/>
            <person name="Monson R.E."/>
            <person name="Becher S.A."/>
            <person name="Stanton J.A."/>
            <person name="Brugger K."/>
            <person name="Brown S.D."/>
            <person name="Salmond G.P."/>
        </authorList>
    </citation>
    <scope>NUCLEOTIDE SEQUENCE [LARGE SCALE GENOMIC DNA]</scope>
    <source>
        <strain evidence="2">ATCC 39006</strain>
        <strain evidence="3">ATCC 39006 / SC 11482</strain>
    </source>
</reference>
<name>A0A2I5T827_SERS3</name>
<reference evidence="2" key="2">
    <citation type="submission" date="2013-09" db="EMBL/GenBank/DDBJ databases">
        <authorList>
            <person name="Wang G."/>
            <person name="Yang Y."/>
            <person name="Su Y."/>
        </authorList>
    </citation>
    <scope>NUCLEOTIDE SEQUENCE</scope>
    <source>
        <strain evidence="2">ATCC 39006</strain>
    </source>
</reference>
<evidence type="ECO:0000313" key="4">
    <source>
        <dbReference type="Proteomes" id="UP000233778"/>
    </source>
</evidence>
<accession>A0A2I5T827</accession>